<keyword evidence="10" id="KW-1185">Reference proteome</keyword>
<dbReference type="InterPro" id="IPR024607">
    <property type="entry name" value="Sulfatase_CS"/>
</dbReference>
<evidence type="ECO:0000313" key="9">
    <source>
        <dbReference type="EMBL" id="ODA36361.1"/>
    </source>
</evidence>
<evidence type="ECO:0000256" key="7">
    <source>
        <dbReference type="SAM" id="MobiDB-lite"/>
    </source>
</evidence>
<dbReference type="SUPFAM" id="SSF53649">
    <property type="entry name" value="Alkaline phosphatase-like"/>
    <property type="match status" value="1"/>
</dbReference>
<evidence type="ECO:0000256" key="5">
    <source>
        <dbReference type="ARBA" id="ARBA00022801"/>
    </source>
</evidence>
<sequence>MRYLICCGLILFSGWPFYLVEAREVADKPNVLLIFIDDLGKTDIGVEGSSFYETPRIDALGNSGARFTQFYSAHPVCSPTRAALMTGKMPQRIGITDWIRPESDVALPQTEVTIGQAFQEAGYHTAYLGKWHLGHKPYQHPSARGFDWTKGVNHGGQPSSYYFPYKNPQKPQGPNNVPDFEDRQPEDYLTDVLTSSAIEHLQQRDRTRPFFLCLAHYAVHTPIQPPKNLVAKYQSKRAEEKNPKSSGERIQEGSAISRSRQDDPEYAAMVENLDTQVGRLLDELKTQGILEQTIVVLTSDNGGLCTLNGKSPGPTCNLPLRAGKGWTYEGGIRIPTYISWPGKISPQVLDLPAYTCDLYPTLLSLCQIPPRPTQHVDGISLAGLLTKSSSLPESERTLVWYYPHTHGSGHKPSAAIRQGPWKLIHFLETDQVELYHLDNDPSENHNLASKQPEQALQLQKELQRIIESSK</sequence>
<proteinExistence type="inferred from homology"/>
<comment type="similarity">
    <text evidence="2">Belongs to the sulfatase family.</text>
</comment>
<feature type="domain" description="Sulfatase N-terminal" evidence="8">
    <location>
        <begin position="29"/>
        <end position="366"/>
    </location>
</feature>
<dbReference type="STRING" id="1841610.A6X21_16280"/>
<dbReference type="CDD" id="cd16144">
    <property type="entry name" value="ARS_like"/>
    <property type="match status" value="1"/>
</dbReference>
<protein>
    <submittedName>
        <fullName evidence="9">Arylsulfatase</fullName>
    </submittedName>
</protein>
<keyword evidence="3" id="KW-0479">Metal-binding</keyword>
<name>A0A1C3ESW5_9PLAN</name>
<keyword evidence="4" id="KW-0732">Signal</keyword>
<comment type="caution">
    <text evidence="9">The sequence shown here is derived from an EMBL/GenBank/DDBJ whole genome shotgun (WGS) entry which is preliminary data.</text>
</comment>
<dbReference type="InterPro" id="IPR017850">
    <property type="entry name" value="Alkaline_phosphatase_core_sf"/>
</dbReference>
<dbReference type="GO" id="GO:0046872">
    <property type="term" value="F:metal ion binding"/>
    <property type="evidence" value="ECO:0007669"/>
    <property type="project" value="UniProtKB-KW"/>
</dbReference>
<dbReference type="Proteomes" id="UP000094828">
    <property type="component" value="Unassembled WGS sequence"/>
</dbReference>
<dbReference type="PANTHER" id="PTHR42693:SF42">
    <property type="entry name" value="ARYLSULFATASE G"/>
    <property type="match status" value="1"/>
</dbReference>
<keyword evidence="6" id="KW-0106">Calcium</keyword>
<feature type="region of interest" description="Disordered" evidence="7">
    <location>
        <begin position="232"/>
        <end position="263"/>
    </location>
</feature>
<accession>A0A1C3ESW5</accession>
<dbReference type="PROSITE" id="PS00523">
    <property type="entry name" value="SULFATASE_1"/>
    <property type="match status" value="1"/>
</dbReference>
<evidence type="ECO:0000256" key="3">
    <source>
        <dbReference type="ARBA" id="ARBA00022723"/>
    </source>
</evidence>
<evidence type="ECO:0000256" key="1">
    <source>
        <dbReference type="ARBA" id="ARBA00001913"/>
    </source>
</evidence>
<dbReference type="Pfam" id="PF00884">
    <property type="entry name" value="Sulfatase"/>
    <property type="match status" value="1"/>
</dbReference>
<evidence type="ECO:0000256" key="4">
    <source>
        <dbReference type="ARBA" id="ARBA00022729"/>
    </source>
</evidence>
<dbReference type="GO" id="GO:0004065">
    <property type="term" value="F:arylsulfatase activity"/>
    <property type="evidence" value="ECO:0007669"/>
    <property type="project" value="TreeGrafter"/>
</dbReference>
<feature type="compositionally biased region" description="Basic and acidic residues" evidence="7">
    <location>
        <begin position="236"/>
        <end position="251"/>
    </location>
</feature>
<dbReference type="AlphaFoldDB" id="A0A1C3ESW5"/>
<comment type="cofactor">
    <cofactor evidence="1">
        <name>Ca(2+)</name>
        <dbReference type="ChEBI" id="CHEBI:29108"/>
    </cofactor>
</comment>
<reference evidence="9 10" key="1">
    <citation type="submission" date="2016-05" db="EMBL/GenBank/DDBJ databases">
        <title>Genomic and physiological characterization of Planctopirus sp. isolated from fresh water lake.</title>
        <authorList>
            <person name="Subhash Y."/>
            <person name="Ramana C."/>
        </authorList>
    </citation>
    <scope>NUCLEOTIDE SEQUENCE [LARGE SCALE GENOMIC DNA]</scope>
    <source>
        <strain evidence="9 10">JC280</strain>
    </source>
</reference>
<dbReference type="InterPro" id="IPR000917">
    <property type="entry name" value="Sulfatase_N"/>
</dbReference>
<dbReference type="Gene3D" id="3.40.720.10">
    <property type="entry name" value="Alkaline Phosphatase, subunit A"/>
    <property type="match status" value="1"/>
</dbReference>
<dbReference type="Gene3D" id="3.30.1120.10">
    <property type="match status" value="1"/>
</dbReference>
<dbReference type="OrthoDB" id="9783154at2"/>
<evidence type="ECO:0000256" key="6">
    <source>
        <dbReference type="ARBA" id="ARBA00022837"/>
    </source>
</evidence>
<evidence type="ECO:0000313" key="10">
    <source>
        <dbReference type="Proteomes" id="UP000094828"/>
    </source>
</evidence>
<evidence type="ECO:0000256" key="2">
    <source>
        <dbReference type="ARBA" id="ARBA00008779"/>
    </source>
</evidence>
<dbReference type="RefSeq" id="WP_068845684.1">
    <property type="nucleotide sequence ID" value="NZ_LYDR01000027.1"/>
</dbReference>
<organism evidence="9 10">
    <name type="scientific">Planctopirus hydrillae</name>
    <dbReference type="NCBI Taxonomy" id="1841610"/>
    <lineage>
        <taxon>Bacteria</taxon>
        <taxon>Pseudomonadati</taxon>
        <taxon>Planctomycetota</taxon>
        <taxon>Planctomycetia</taxon>
        <taxon>Planctomycetales</taxon>
        <taxon>Planctomycetaceae</taxon>
        <taxon>Planctopirus</taxon>
    </lineage>
</organism>
<keyword evidence="5" id="KW-0378">Hydrolase</keyword>
<dbReference type="EMBL" id="LYDR01000027">
    <property type="protein sequence ID" value="ODA36361.1"/>
    <property type="molecule type" value="Genomic_DNA"/>
</dbReference>
<evidence type="ECO:0000259" key="8">
    <source>
        <dbReference type="Pfam" id="PF00884"/>
    </source>
</evidence>
<gene>
    <name evidence="9" type="ORF">A6X21_16280</name>
</gene>
<dbReference type="PANTHER" id="PTHR42693">
    <property type="entry name" value="ARYLSULFATASE FAMILY MEMBER"/>
    <property type="match status" value="1"/>
</dbReference>
<dbReference type="InterPro" id="IPR050738">
    <property type="entry name" value="Sulfatase"/>
</dbReference>